<gene>
    <name evidence="2" type="ORF">DFH08DRAFT_940941</name>
</gene>
<evidence type="ECO:0000313" key="3">
    <source>
        <dbReference type="Proteomes" id="UP001218218"/>
    </source>
</evidence>
<proteinExistence type="predicted"/>
<feature type="transmembrane region" description="Helical" evidence="1">
    <location>
        <begin position="150"/>
        <end position="176"/>
    </location>
</feature>
<sequence>MAQQGWGHVRGGSRNLRISTGQEQIQGVVFESDADGSSDAYSIQNTFKFGALNILSLECLAKSAENVNTRGSEIQPTTYIIEYTNILQALFIHSSSFNSKEVKRSFLATKILPSSVFNPGDAFTRMGISMLTIWYQCHGKYPVNPLEIRIAVISLGPIVGNAAILLALFIVSLFLGPILDINFPKFGSAIAFIAHGLGLVGMLGFFEFLYAVLGLITVIAIQRAIHKVMVSVFLTREFKHDETNRA</sequence>
<evidence type="ECO:0000256" key="1">
    <source>
        <dbReference type="SAM" id="Phobius"/>
    </source>
</evidence>
<dbReference type="EMBL" id="JARIHO010000042">
    <property type="protein sequence ID" value="KAJ7326227.1"/>
    <property type="molecule type" value="Genomic_DNA"/>
</dbReference>
<organism evidence="2 3">
    <name type="scientific">Mycena albidolilacea</name>
    <dbReference type="NCBI Taxonomy" id="1033008"/>
    <lineage>
        <taxon>Eukaryota</taxon>
        <taxon>Fungi</taxon>
        <taxon>Dikarya</taxon>
        <taxon>Basidiomycota</taxon>
        <taxon>Agaricomycotina</taxon>
        <taxon>Agaricomycetes</taxon>
        <taxon>Agaricomycetidae</taxon>
        <taxon>Agaricales</taxon>
        <taxon>Marasmiineae</taxon>
        <taxon>Mycenaceae</taxon>
        <taxon>Mycena</taxon>
    </lineage>
</organism>
<name>A0AAD6ZKU3_9AGAR</name>
<comment type="caution">
    <text evidence="2">The sequence shown here is derived from an EMBL/GenBank/DDBJ whole genome shotgun (WGS) entry which is preliminary data.</text>
</comment>
<protein>
    <submittedName>
        <fullName evidence="2">Uncharacterized protein</fullName>
    </submittedName>
</protein>
<keyword evidence="3" id="KW-1185">Reference proteome</keyword>
<keyword evidence="1" id="KW-0472">Membrane</keyword>
<feature type="transmembrane region" description="Helical" evidence="1">
    <location>
        <begin position="188"/>
        <end position="221"/>
    </location>
</feature>
<evidence type="ECO:0000313" key="2">
    <source>
        <dbReference type="EMBL" id="KAJ7326227.1"/>
    </source>
</evidence>
<dbReference type="AlphaFoldDB" id="A0AAD6ZKU3"/>
<keyword evidence="1" id="KW-0812">Transmembrane</keyword>
<keyword evidence="1" id="KW-1133">Transmembrane helix</keyword>
<reference evidence="2" key="1">
    <citation type="submission" date="2023-03" db="EMBL/GenBank/DDBJ databases">
        <title>Massive genome expansion in bonnet fungi (Mycena s.s.) driven by repeated elements and novel gene families across ecological guilds.</title>
        <authorList>
            <consortium name="Lawrence Berkeley National Laboratory"/>
            <person name="Harder C.B."/>
            <person name="Miyauchi S."/>
            <person name="Viragh M."/>
            <person name="Kuo A."/>
            <person name="Thoen E."/>
            <person name="Andreopoulos B."/>
            <person name="Lu D."/>
            <person name="Skrede I."/>
            <person name="Drula E."/>
            <person name="Henrissat B."/>
            <person name="Morin E."/>
            <person name="Kohler A."/>
            <person name="Barry K."/>
            <person name="LaButti K."/>
            <person name="Morin E."/>
            <person name="Salamov A."/>
            <person name="Lipzen A."/>
            <person name="Mereny Z."/>
            <person name="Hegedus B."/>
            <person name="Baldrian P."/>
            <person name="Stursova M."/>
            <person name="Weitz H."/>
            <person name="Taylor A."/>
            <person name="Grigoriev I.V."/>
            <person name="Nagy L.G."/>
            <person name="Martin F."/>
            <person name="Kauserud H."/>
        </authorList>
    </citation>
    <scope>NUCLEOTIDE SEQUENCE</scope>
    <source>
        <strain evidence="2">CBHHK002</strain>
    </source>
</reference>
<dbReference type="Proteomes" id="UP001218218">
    <property type="component" value="Unassembled WGS sequence"/>
</dbReference>
<accession>A0AAD6ZKU3</accession>